<evidence type="ECO:0000259" key="1">
    <source>
        <dbReference type="Pfam" id="PF12937"/>
    </source>
</evidence>
<dbReference type="InterPro" id="IPR036047">
    <property type="entry name" value="F-box-like_dom_sf"/>
</dbReference>
<dbReference type="AlphaFoldDB" id="A0A1X6NHE0"/>
<name>A0A1X6NHE0_9APHY</name>
<dbReference type="Pfam" id="PF12937">
    <property type="entry name" value="F-box-like"/>
    <property type="match status" value="1"/>
</dbReference>
<accession>A0A1X6NHE0</accession>
<dbReference type="OrthoDB" id="3193283at2759"/>
<reference evidence="2 3" key="1">
    <citation type="submission" date="2017-04" db="EMBL/GenBank/DDBJ databases">
        <title>Genome Sequence of the Model Brown-Rot Fungus Postia placenta SB12.</title>
        <authorList>
            <consortium name="DOE Joint Genome Institute"/>
            <person name="Gaskell J."/>
            <person name="Kersten P."/>
            <person name="Larrondo L.F."/>
            <person name="Canessa P."/>
            <person name="Martinez D."/>
            <person name="Hibbett D."/>
            <person name="Schmoll M."/>
            <person name="Kubicek C.P."/>
            <person name="Martinez A.T."/>
            <person name="Yadav J."/>
            <person name="Master E."/>
            <person name="Magnuson J.K."/>
            <person name="James T."/>
            <person name="Yaver D."/>
            <person name="Berka R."/>
            <person name="Labutti K."/>
            <person name="Lipzen A."/>
            <person name="Aerts A."/>
            <person name="Barry K."/>
            <person name="Henrissat B."/>
            <person name="Blanchette R."/>
            <person name="Grigoriev I."/>
            <person name="Cullen D."/>
        </authorList>
    </citation>
    <scope>NUCLEOTIDE SEQUENCE [LARGE SCALE GENOMIC DNA]</scope>
    <source>
        <strain evidence="2 3">MAD-698-R-SB12</strain>
    </source>
</reference>
<dbReference type="GeneID" id="36328709"/>
<dbReference type="RefSeq" id="XP_024344835.1">
    <property type="nucleotide sequence ID" value="XM_024483760.1"/>
</dbReference>
<keyword evidence="3" id="KW-1185">Reference proteome</keyword>
<evidence type="ECO:0000313" key="2">
    <source>
        <dbReference type="EMBL" id="OSX68041.1"/>
    </source>
</evidence>
<evidence type="ECO:0000313" key="3">
    <source>
        <dbReference type="Proteomes" id="UP000194127"/>
    </source>
</evidence>
<feature type="domain" description="F-box" evidence="1">
    <location>
        <begin position="58"/>
        <end position="122"/>
    </location>
</feature>
<dbReference type="SUPFAM" id="SSF52058">
    <property type="entry name" value="L domain-like"/>
    <property type="match status" value="1"/>
</dbReference>
<sequence length="525" mass="59282">MVDNHLTCSEASSLLEKLSNSCGQWRSVATCFQLECIENVLLNSLSDVRMSLNAQRPINRLPVEVLSEIFRRILSPFDIRGDFLVWDSLFDFRDTNVLLPLTHVCRRWRDVALDTPTLWTTLNSYFHPGAVDEYYLRSQSAPLKVWTTPNIYFLLNNVQQLWHTDGQRIQSLASYRGCDSDLPTSYAHGLRALAARDCVLQGDVSHVKVLVLRSVDWHLPGTLTNLTHLFLANNQLHIVDLFRVLSIAPRLEDLGLSAISAMESFDAHEDIPAVTLQHLRRLAIHHPDRNIVSGLFSHVGLPTCLAASFELCEVPDLQWLVPLTQNDAQSLHISTWEYSASIIAAGPSKAVRFSSPKGSEMVRWIVALLSHFQLKDLWIKSTYSDEFEEAIIEHTPWVETLHLGPSACVTMIGALLDNPSCWLKLTKVVLLHPPQPTEILDLAESRARLGCPLEELECHERRSMISEKYSQDLEKNRSHVGVVRLIEDGPIALPLPDVCTDGVPSPYFWPEEWGELNSRVIAVLM</sequence>
<proteinExistence type="predicted"/>
<dbReference type="Gene3D" id="1.20.1280.50">
    <property type="match status" value="1"/>
</dbReference>
<dbReference type="SUPFAM" id="SSF81383">
    <property type="entry name" value="F-box domain"/>
    <property type="match status" value="1"/>
</dbReference>
<dbReference type="EMBL" id="KZ110591">
    <property type="protein sequence ID" value="OSX68041.1"/>
    <property type="molecule type" value="Genomic_DNA"/>
</dbReference>
<organism evidence="2 3">
    <name type="scientific">Postia placenta MAD-698-R-SB12</name>
    <dbReference type="NCBI Taxonomy" id="670580"/>
    <lineage>
        <taxon>Eukaryota</taxon>
        <taxon>Fungi</taxon>
        <taxon>Dikarya</taxon>
        <taxon>Basidiomycota</taxon>
        <taxon>Agaricomycotina</taxon>
        <taxon>Agaricomycetes</taxon>
        <taxon>Polyporales</taxon>
        <taxon>Adustoporiaceae</taxon>
        <taxon>Rhodonia</taxon>
    </lineage>
</organism>
<dbReference type="InterPro" id="IPR001810">
    <property type="entry name" value="F-box_dom"/>
</dbReference>
<dbReference type="Proteomes" id="UP000194127">
    <property type="component" value="Unassembled WGS sequence"/>
</dbReference>
<protein>
    <recommendedName>
        <fullName evidence="1">F-box domain-containing protein</fullName>
    </recommendedName>
</protein>
<gene>
    <name evidence="2" type="ORF">POSPLADRAFT_1128679</name>
</gene>